<dbReference type="AlphaFoldDB" id="A0AAE0XQH0"/>
<dbReference type="Proteomes" id="UP001283361">
    <property type="component" value="Unassembled WGS sequence"/>
</dbReference>
<keyword evidence="2" id="KW-1185">Reference proteome</keyword>
<reference evidence="1" key="1">
    <citation type="journal article" date="2023" name="G3 (Bethesda)">
        <title>A reference genome for the long-term kleptoplast-retaining sea slug Elysia crispata morphotype clarki.</title>
        <authorList>
            <person name="Eastman K.E."/>
            <person name="Pendleton A.L."/>
            <person name="Shaikh M.A."/>
            <person name="Suttiyut T."/>
            <person name="Ogas R."/>
            <person name="Tomko P."/>
            <person name="Gavelis G."/>
            <person name="Widhalm J.R."/>
            <person name="Wisecaver J.H."/>
        </authorList>
    </citation>
    <scope>NUCLEOTIDE SEQUENCE</scope>
    <source>
        <strain evidence="1">ECLA1</strain>
    </source>
</reference>
<organism evidence="1 2">
    <name type="scientific">Elysia crispata</name>
    <name type="common">lettuce slug</name>
    <dbReference type="NCBI Taxonomy" id="231223"/>
    <lineage>
        <taxon>Eukaryota</taxon>
        <taxon>Metazoa</taxon>
        <taxon>Spiralia</taxon>
        <taxon>Lophotrochozoa</taxon>
        <taxon>Mollusca</taxon>
        <taxon>Gastropoda</taxon>
        <taxon>Heterobranchia</taxon>
        <taxon>Euthyneura</taxon>
        <taxon>Panpulmonata</taxon>
        <taxon>Sacoglossa</taxon>
        <taxon>Placobranchoidea</taxon>
        <taxon>Plakobranchidae</taxon>
        <taxon>Elysia</taxon>
    </lineage>
</organism>
<evidence type="ECO:0000313" key="1">
    <source>
        <dbReference type="EMBL" id="KAK3701146.1"/>
    </source>
</evidence>
<sequence>MNLGGLLVLRDERLVEWLLRGDVRYHNSGAEKPLLDHNHSRLQYISAQLSMQLLSSLTTKTSVSGISSPISACLSPASRLLIFTPSFLNDSRLLRVILTCPLIMVLVTPSCLEGLGGRCNLGRDHDGRLSSQVFLSICRSNDASKVGDEPQAHSIFDYFAGD</sequence>
<accession>A0AAE0XQH0</accession>
<dbReference type="EMBL" id="JAWDGP010007897">
    <property type="protein sequence ID" value="KAK3701146.1"/>
    <property type="molecule type" value="Genomic_DNA"/>
</dbReference>
<comment type="caution">
    <text evidence="1">The sequence shown here is derived from an EMBL/GenBank/DDBJ whole genome shotgun (WGS) entry which is preliminary data.</text>
</comment>
<name>A0AAE0XQH0_9GAST</name>
<evidence type="ECO:0000313" key="2">
    <source>
        <dbReference type="Proteomes" id="UP001283361"/>
    </source>
</evidence>
<protein>
    <submittedName>
        <fullName evidence="1">Uncharacterized protein</fullName>
    </submittedName>
</protein>
<gene>
    <name evidence="1" type="ORF">RRG08_029618</name>
</gene>
<proteinExistence type="predicted"/>